<accession>A0A645A3W6</accession>
<gene>
    <name evidence="1" type="ORF">SDC9_94456</name>
</gene>
<organism evidence="1">
    <name type="scientific">bioreactor metagenome</name>
    <dbReference type="NCBI Taxonomy" id="1076179"/>
    <lineage>
        <taxon>unclassified sequences</taxon>
        <taxon>metagenomes</taxon>
        <taxon>ecological metagenomes</taxon>
    </lineage>
</organism>
<sequence length="99" mass="10518">MVGVHVDDGHCLAAGPDRRDGLPVCIALHARSVGGGIVIGRVHIQPYPVSLVIGDKALAGEAVRKDAVEKIPCFLLRLKRPVDLKVIGFDSGCSRRLSL</sequence>
<dbReference type="EMBL" id="VSSQ01011799">
    <property type="protein sequence ID" value="MPM47742.1"/>
    <property type="molecule type" value="Genomic_DNA"/>
</dbReference>
<dbReference type="AlphaFoldDB" id="A0A645A3W6"/>
<comment type="caution">
    <text evidence="1">The sequence shown here is derived from an EMBL/GenBank/DDBJ whole genome shotgun (WGS) entry which is preliminary data.</text>
</comment>
<reference evidence="1" key="1">
    <citation type="submission" date="2019-08" db="EMBL/GenBank/DDBJ databases">
        <authorList>
            <person name="Kucharzyk K."/>
            <person name="Murdoch R.W."/>
            <person name="Higgins S."/>
            <person name="Loffler F."/>
        </authorList>
    </citation>
    <scope>NUCLEOTIDE SEQUENCE</scope>
</reference>
<name>A0A645A3W6_9ZZZZ</name>
<proteinExistence type="predicted"/>
<evidence type="ECO:0000313" key="1">
    <source>
        <dbReference type="EMBL" id="MPM47742.1"/>
    </source>
</evidence>
<protein>
    <submittedName>
        <fullName evidence="1">Uncharacterized protein</fullName>
    </submittedName>
</protein>